<dbReference type="Gene3D" id="2.30.30.110">
    <property type="match status" value="1"/>
</dbReference>
<dbReference type="STRING" id="1125411.W908_06890"/>
<dbReference type="InterPro" id="IPR011067">
    <property type="entry name" value="Plasmid_toxin/cell-grow_inhib"/>
</dbReference>
<dbReference type="RefSeq" id="WP_053820480.1">
    <property type="nucleotide sequence ID" value="NZ_CP006911.1"/>
</dbReference>
<name>A0A0M3T266_9GAMM</name>
<dbReference type="OrthoDB" id="9808744at2"/>
<sequence length="104" mass="11870">MKRFEVWLVMKNPEYGRVVDNLGLCAIVTPDELNNITSLLVAPMTTSYEEIPSRVSCNFEGAKGFIMTDQIRAVEKHCFIKKLGELESEVQVNLCDCLQEFFAY</sequence>
<dbReference type="KEGG" id="tsn:W908_06890"/>
<dbReference type="GO" id="GO:0003677">
    <property type="term" value="F:DNA binding"/>
    <property type="evidence" value="ECO:0007669"/>
    <property type="project" value="InterPro"/>
</dbReference>
<proteinExistence type="predicted"/>
<accession>A0A0M3T266</accession>
<organism evidence="1 2">
    <name type="scientific">Candidatus Pseudothioglobus singularis PS1</name>
    <dbReference type="NCBI Taxonomy" id="1125411"/>
    <lineage>
        <taxon>Bacteria</taxon>
        <taxon>Pseudomonadati</taxon>
        <taxon>Pseudomonadota</taxon>
        <taxon>Gammaproteobacteria</taxon>
        <taxon>Candidatus Pseudothioglobaceae</taxon>
        <taxon>Candidatus Pseudothioglobus</taxon>
    </lineage>
</organism>
<dbReference type="Pfam" id="PF02452">
    <property type="entry name" value="PemK_toxin"/>
    <property type="match status" value="1"/>
</dbReference>
<dbReference type="EMBL" id="CP006911">
    <property type="protein sequence ID" value="ALE02281.1"/>
    <property type="molecule type" value="Genomic_DNA"/>
</dbReference>
<evidence type="ECO:0000313" key="1">
    <source>
        <dbReference type="EMBL" id="ALE02281.1"/>
    </source>
</evidence>
<dbReference type="InterPro" id="IPR003477">
    <property type="entry name" value="PemK-like"/>
</dbReference>
<dbReference type="SUPFAM" id="SSF50118">
    <property type="entry name" value="Cell growth inhibitor/plasmid maintenance toxic component"/>
    <property type="match status" value="1"/>
</dbReference>
<keyword evidence="2" id="KW-1185">Reference proteome</keyword>
<dbReference type="Proteomes" id="UP000068905">
    <property type="component" value="Chromosome"/>
</dbReference>
<protein>
    <submittedName>
        <fullName evidence="1">Growth inhibitor PemK</fullName>
    </submittedName>
</protein>
<evidence type="ECO:0000313" key="2">
    <source>
        <dbReference type="Proteomes" id="UP000068905"/>
    </source>
</evidence>
<reference evidence="1 2" key="1">
    <citation type="journal article" date="2015" name="Genome Announc.">
        <title>Genome Sequence of 'Candidatus Thioglobus singularis' Strain PS1, a Mixotroph from the SUP05 Clade of Marine Gammaproteobacteria.</title>
        <authorList>
            <person name="Marshall K.T."/>
            <person name="Morris R.M."/>
        </authorList>
    </citation>
    <scope>NUCLEOTIDE SEQUENCE [LARGE SCALE GENOMIC DNA]</scope>
    <source>
        <strain evidence="1 2">PS1</strain>
    </source>
</reference>
<gene>
    <name evidence="1" type="ORF">W908_06890</name>
</gene>
<dbReference type="AlphaFoldDB" id="A0A0M3T266"/>